<dbReference type="InterPro" id="IPR020018">
    <property type="entry name" value="Motility-assoc_lipoprot_GldH"/>
</dbReference>
<reference evidence="1 2" key="1">
    <citation type="journal article" date="2013" name="Genome Announc.">
        <title>Draft Genome Sequence of Winogradskyella psychrotolerans RS-3T, Isolated from the Marine Transect of Kongsfjorden, Ny-Alesund, Svalbard, Arctic Ocean.</title>
        <authorList>
            <person name="Kumar Pinnaka A."/>
            <person name="Ara S."/>
            <person name="Singh A."/>
            <person name="Shivaji S."/>
        </authorList>
    </citation>
    <scope>NUCLEOTIDE SEQUENCE [LARGE SCALE GENOMIC DNA]</scope>
    <source>
        <strain evidence="1 2">RS-3</strain>
    </source>
</reference>
<dbReference type="AlphaFoldDB" id="S7VPY1"/>
<comment type="caution">
    <text evidence="1">The sequence shown here is derived from an EMBL/GenBank/DDBJ whole genome shotgun (WGS) entry which is preliminary data.</text>
</comment>
<evidence type="ECO:0000313" key="2">
    <source>
        <dbReference type="Proteomes" id="UP000014962"/>
    </source>
</evidence>
<name>S7VPY1_9FLAO</name>
<gene>
    <name evidence="1" type="ORF">ADIWIN_2810</name>
</gene>
<dbReference type="Proteomes" id="UP000014962">
    <property type="component" value="Unassembled WGS sequence"/>
</dbReference>
<keyword evidence="2" id="KW-1185">Reference proteome</keyword>
<protein>
    <submittedName>
        <fullName evidence="1">GldH</fullName>
    </submittedName>
</protein>
<accession>S7VPY1</accession>
<proteinExistence type="predicted"/>
<organism evidence="1 2">
    <name type="scientific">Winogradskyella psychrotolerans RS-3</name>
    <dbReference type="NCBI Taxonomy" id="641526"/>
    <lineage>
        <taxon>Bacteria</taxon>
        <taxon>Pseudomonadati</taxon>
        <taxon>Bacteroidota</taxon>
        <taxon>Flavobacteriia</taxon>
        <taxon>Flavobacteriales</taxon>
        <taxon>Flavobacteriaceae</taxon>
        <taxon>Winogradskyella</taxon>
    </lineage>
</organism>
<dbReference type="NCBIfam" id="TIGR03511">
    <property type="entry name" value="GldH_lipo"/>
    <property type="match status" value="1"/>
</dbReference>
<dbReference type="eggNOG" id="ENOG50313I2">
    <property type="taxonomic scope" value="Bacteria"/>
</dbReference>
<dbReference type="Pfam" id="PF14109">
    <property type="entry name" value="GldH_lipo"/>
    <property type="match status" value="1"/>
</dbReference>
<sequence>MPNQWHKDSVASFKFKAPDTLKNYNLFVNLRNTNAYKFSNLFLIVDIDYPNGKVVKDTLEYKMAAPNGELLGTGFSDLKENKLWFRGFDQPFKFNEEGEYTVNIQHAMRNNGVVNGVENLQGITDIGFRVEQAQK</sequence>
<evidence type="ECO:0000313" key="1">
    <source>
        <dbReference type="EMBL" id="EPR72310.1"/>
    </source>
</evidence>
<dbReference type="STRING" id="641526.ADIWIN_2810"/>
<dbReference type="EMBL" id="ATMR01000126">
    <property type="protein sequence ID" value="EPR72310.1"/>
    <property type="molecule type" value="Genomic_DNA"/>
</dbReference>